<dbReference type="GO" id="GO:0006178">
    <property type="term" value="P:guanine salvage"/>
    <property type="evidence" value="ECO:0007669"/>
    <property type="project" value="TreeGrafter"/>
</dbReference>
<keyword evidence="7 15" id="KW-0328">Glycosyltransferase</keyword>
<comment type="cofactor">
    <cofactor evidence="1 15">
        <name>Mg(2+)</name>
        <dbReference type="ChEBI" id="CHEBI:18420"/>
    </cofactor>
</comment>
<dbReference type="GO" id="GO:0000287">
    <property type="term" value="F:magnesium ion binding"/>
    <property type="evidence" value="ECO:0007669"/>
    <property type="project" value="TreeGrafter"/>
</dbReference>
<dbReference type="InterPro" id="IPR050408">
    <property type="entry name" value="HGPRT"/>
</dbReference>
<dbReference type="SUPFAM" id="SSF53271">
    <property type="entry name" value="PRTase-like"/>
    <property type="match status" value="1"/>
</dbReference>
<dbReference type="GO" id="GO:0005829">
    <property type="term" value="C:cytosol"/>
    <property type="evidence" value="ECO:0007669"/>
    <property type="project" value="TreeGrafter"/>
</dbReference>
<evidence type="ECO:0000256" key="1">
    <source>
        <dbReference type="ARBA" id="ARBA00001946"/>
    </source>
</evidence>
<evidence type="ECO:0000259" key="16">
    <source>
        <dbReference type="Pfam" id="PF00156"/>
    </source>
</evidence>
<comment type="subcellular location">
    <subcellularLocation>
        <location evidence="2 15">Cytoplasm</location>
    </subcellularLocation>
</comment>
<comment type="catalytic activity">
    <reaction evidence="14">
        <text>IMP + diphosphate = hypoxanthine + 5-phospho-alpha-D-ribose 1-diphosphate</text>
        <dbReference type="Rhea" id="RHEA:17973"/>
        <dbReference type="ChEBI" id="CHEBI:17368"/>
        <dbReference type="ChEBI" id="CHEBI:33019"/>
        <dbReference type="ChEBI" id="CHEBI:58017"/>
        <dbReference type="ChEBI" id="CHEBI:58053"/>
        <dbReference type="EC" id="2.4.2.8"/>
    </reaction>
    <physiologicalReaction direction="right-to-left" evidence="14">
        <dbReference type="Rhea" id="RHEA:17975"/>
    </physiologicalReaction>
</comment>
<gene>
    <name evidence="17" type="primary">hpt</name>
    <name evidence="17" type="ORF">IV501_12635</name>
</gene>
<dbReference type="PANTHER" id="PTHR43340:SF1">
    <property type="entry name" value="HYPOXANTHINE PHOSPHORIBOSYLTRANSFERASE"/>
    <property type="match status" value="1"/>
</dbReference>
<evidence type="ECO:0000256" key="15">
    <source>
        <dbReference type="RuleBase" id="RU364099"/>
    </source>
</evidence>
<evidence type="ECO:0000256" key="2">
    <source>
        <dbReference type="ARBA" id="ARBA00004496"/>
    </source>
</evidence>
<evidence type="ECO:0000256" key="14">
    <source>
        <dbReference type="ARBA" id="ARBA00049402"/>
    </source>
</evidence>
<dbReference type="GO" id="GO:0006166">
    <property type="term" value="P:purine ribonucleoside salvage"/>
    <property type="evidence" value="ECO:0007669"/>
    <property type="project" value="UniProtKB-KW"/>
</dbReference>
<comment type="similarity">
    <text evidence="5 15">Belongs to the purine/pyrimidine phosphoribosyltransferase family.</text>
</comment>
<keyword evidence="12 15" id="KW-0460">Magnesium</keyword>
<dbReference type="GO" id="GO:0046100">
    <property type="term" value="P:hypoxanthine metabolic process"/>
    <property type="evidence" value="ECO:0007669"/>
    <property type="project" value="TreeGrafter"/>
</dbReference>
<evidence type="ECO:0000256" key="4">
    <source>
        <dbReference type="ARBA" id="ARBA00004676"/>
    </source>
</evidence>
<dbReference type="InterPro" id="IPR005904">
    <property type="entry name" value="Hxn_phspho_trans"/>
</dbReference>
<accession>A0A934ST60</accession>
<feature type="domain" description="Phosphoribosyltransferase" evidence="16">
    <location>
        <begin position="18"/>
        <end position="164"/>
    </location>
</feature>
<dbReference type="InterPro" id="IPR000836">
    <property type="entry name" value="PRTase_dom"/>
</dbReference>
<keyword evidence="11 15" id="KW-0547">Nucleotide-binding</keyword>
<evidence type="ECO:0000256" key="10">
    <source>
        <dbReference type="ARBA" id="ARBA00022726"/>
    </source>
</evidence>
<evidence type="ECO:0000256" key="9">
    <source>
        <dbReference type="ARBA" id="ARBA00022723"/>
    </source>
</evidence>
<evidence type="ECO:0000256" key="6">
    <source>
        <dbReference type="ARBA" id="ARBA00022490"/>
    </source>
</evidence>
<evidence type="ECO:0000256" key="11">
    <source>
        <dbReference type="ARBA" id="ARBA00022741"/>
    </source>
</evidence>
<dbReference type="RefSeq" id="WP_200556682.1">
    <property type="nucleotide sequence ID" value="NZ_JAEPES010000004.1"/>
</dbReference>
<dbReference type="InterPro" id="IPR029057">
    <property type="entry name" value="PRTase-like"/>
</dbReference>
<dbReference type="Pfam" id="PF00156">
    <property type="entry name" value="Pribosyltran"/>
    <property type="match status" value="1"/>
</dbReference>
<proteinExistence type="inferred from homology"/>
<evidence type="ECO:0000256" key="3">
    <source>
        <dbReference type="ARBA" id="ARBA00004669"/>
    </source>
</evidence>
<dbReference type="GO" id="GO:0032263">
    <property type="term" value="P:GMP salvage"/>
    <property type="evidence" value="ECO:0007669"/>
    <property type="project" value="TreeGrafter"/>
</dbReference>
<evidence type="ECO:0000256" key="7">
    <source>
        <dbReference type="ARBA" id="ARBA00022676"/>
    </source>
</evidence>
<evidence type="ECO:0000256" key="5">
    <source>
        <dbReference type="ARBA" id="ARBA00008391"/>
    </source>
</evidence>
<sequence>MDYQDIAADLESVLITEDEIHAKIAELARRIETDYAGEKLLLVGVLKGAVMVMADLARELHLPIEMDWMAVSSYGSGTQSSGVVRILKDLDSDLHGRKVLIVEDIIDSGLTLSWLRGNLESRGAESVEICALLRKPDAAKVIVDVKYEGFQIPNAFVVGYGLDYAEKYRNFRDIGVLAPHVYA</sequence>
<comment type="pathway">
    <text evidence="3 15">Purine metabolism; IMP biosynthesis via salvage pathway; IMP from hypoxanthine: step 1/1.</text>
</comment>
<comment type="caution">
    <text evidence="17">The sequence shown here is derived from an EMBL/GenBank/DDBJ whole genome shotgun (WGS) entry which is preliminary data.</text>
</comment>
<dbReference type="GO" id="GO:0052657">
    <property type="term" value="F:guanine phosphoribosyltransferase activity"/>
    <property type="evidence" value="ECO:0007669"/>
    <property type="project" value="UniProtKB-ARBA"/>
</dbReference>
<name>A0A934ST60_9MICO</name>
<evidence type="ECO:0000313" key="17">
    <source>
        <dbReference type="EMBL" id="MBK4348485.1"/>
    </source>
</evidence>
<keyword evidence="6 15" id="KW-0963">Cytoplasm</keyword>
<evidence type="ECO:0000256" key="12">
    <source>
        <dbReference type="ARBA" id="ARBA00022842"/>
    </source>
</evidence>
<keyword evidence="9 15" id="KW-0479">Metal-binding</keyword>
<dbReference type="GO" id="GO:0000166">
    <property type="term" value="F:nucleotide binding"/>
    <property type="evidence" value="ECO:0007669"/>
    <property type="project" value="UniProtKB-KW"/>
</dbReference>
<dbReference type="EC" id="2.4.2.8" evidence="15"/>
<evidence type="ECO:0000313" key="18">
    <source>
        <dbReference type="Proteomes" id="UP000636458"/>
    </source>
</evidence>
<evidence type="ECO:0000256" key="8">
    <source>
        <dbReference type="ARBA" id="ARBA00022679"/>
    </source>
</evidence>
<keyword evidence="8 15" id="KW-0808">Transferase</keyword>
<evidence type="ECO:0000256" key="13">
    <source>
        <dbReference type="ARBA" id="ARBA00048811"/>
    </source>
</evidence>
<protein>
    <recommendedName>
        <fullName evidence="15">Hypoxanthine phosphoribosyltransferase</fullName>
        <ecNumber evidence="15">2.4.2.8</ecNumber>
    </recommendedName>
</protein>
<comment type="pathway">
    <text evidence="4">Purine metabolism; GMP biosynthesis via salvage pathway; GMP from guanine: step 1/1.</text>
</comment>
<dbReference type="AlphaFoldDB" id="A0A934ST60"/>
<comment type="catalytic activity">
    <reaction evidence="13">
        <text>GMP + diphosphate = guanine + 5-phospho-alpha-D-ribose 1-diphosphate</text>
        <dbReference type="Rhea" id="RHEA:25424"/>
        <dbReference type="ChEBI" id="CHEBI:16235"/>
        <dbReference type="ChEBI" id="CHEBI:33019"/>
        <dbReference type="ChEBI" id="CHEBI:58017"/>
        <dbReference type="ChEBI" id="CHEBI:58115"/>
        <dbReference type="EC" id="2.4.2.8"/>
    </reaction>
    <physiologicalReaction direction="right-to-left" evidence="13">
        <dbReference type="Rhea" id="RHEA:25426"/>
    </physiologicalReaction>
</comment>
<dbReference type="NCBIfam" id="TIGR01203">
    <property type="entry name" value="HGPRTase"/>
    <property type="match status" value="1"/>
</dbReference>
<dbReference type="FunFam" id="3.40.50.2020:FF:000006">
    <property type="entry name" value="Hypoxanthine phosphoribosyltransferase"/>
    <property type="match status" value="1"/>
</dbReference>
<dbReference type="EMBL" id="JAEPES010000004">
    <property type="protein sequence ID" value="MBK4348485.1"/>
    <property type="molecule type" value="Genomic_DNA"/>
</dbReference>
<reference evidence="17" key="1">
    <citation type="submission" date="2021-01" db="EMBL/GenBank/DDBJ databases">
        <title>Lacisediminihabitans sp. nov. strain G11-30, isolated from Antarctic Soil.</title>
        <authorList>
            <person name="Li J."/>
        </authorList>
    </citation>
    <scope>NUCLEOTIDE SEQUENCE</scope>
    <source>
        <strain evidence="17">G11-30</strain>
    </source>
</reference>
<dbReference type="Gene3D" id="3.40.50.2020">
    <property type="match status" value="1"/>
</dbReference>
<keyword evidence="18" id="KW-1185">Reference proteome</keyword>
<dbReference type="GO" id="GO:0004422">
    <property type="term" value="F:hypoxanthine phosphoribosyltransferase activity"/>
    <property type="evidence" value="ECO:0007669"/>
    <property type="project" value="InterPro"/>
</dbReference>
<organism evidence="17 18">
    <name type="scientific">Lacisediminihabitans changchengi</name>
    <dbReference type="NCBI Taxonomy" id="2787634"/>
    <lineage>
        <taxon>Bacteria</taxon>
        <taxon>Bacillati</taxon>
        <taxon>Actinomycetota</taxon>
        <taxon>Actinomycetes</taxon>
        <taxon>Micrococcales</taxon>
        <taxon>Microbacteriaceae</taxon>
        <taxon>Lacisediminihabitans</taxon>
    </lineage>
</organism>
<dbReference type="PANTHER" id="PTHR43340">
    <property type="entry name" value="HYPOXANTHINE-GUANINE PHOSPHORIBOSYLTRANSFERASE"/>
    <property type="match status" value="1"/>
</dbReference>
<dbReference type="GO" id="GO:0032264">
    <property type="term" value="P:IMP salvage"/>
    <property type="evidence" value="ECO:0007669"/>
    <property type="project" value="TreeGrafter"/>
</dbReference>
<dbReference type="Proteomes" id="UP000636458">
    <property type="component" value="Unassembled WGS sequence"/>
</dbReference>
<keyword evidence="10 15" id="KW-0660">Purine salvage</keyword>
<dbReference type="CDD" id="cd06223">
    <property type="entry name" value="PRTases_typeI"/>
    <property type="match status" value="1"/>
</dbReference>